<accession>A0A7W9BP55</accession>
<organism evidence="2 3">
    <name type="scientific">Yoonia ponticola</name>
    <dbReference type="NCBI Taxonomy" id="1524255"/>
    <lineage>
        <taxon>Bacteria</taxon>
        <taxon>Pseudomonadati</taxon>
        <taxon>Pseudomonadota</taxon>
        <taxon>Alphaproteobacteria</taxon>
        <taxon>Rhodobacterales</taxon>
        <taxon>Paracoccaceae</taxon>
        <taxon>Yoonia</taxon>
    </lineage>
</organism>
<evidence type="ECO:0000259" key="1">
    <source>
        <dbReference type="SMART" id="SM01126"/>
    </source>
</evidence>
<dbReference type="EMBL" id="JACIJM010000021">
    <property type="protein sequence ID" value="MBB5724071.1"/>
    <property type="molecule type" value="Genomic_DNA"/>
</dbReference>
<sequence>MSHDEARDAFRKIRFADTDGEPYCPECGCCEAYDLKTRQVYKCKGCAKQYSLASGTIFASRKLAIRDILAAIAIFINGAKGYSALQLSRDLSVDYKTAFVLLHKVRESIEIARNNGALSGNVEVDGAYFGGYVKPANEKKDRKDRRKKVHQSGKRQSVIVMRERGGRTLTYVTRTEAEGVALVAANVEHGATVHADEASHWDKLAAYFPIKRINHQIAYSKDGACTNQAESFFSRLRRAEVGTHHHIAGKYLGAYAAEMAWREDTNRQANGHQFAMAMGAVAVAPVSRQWAGYWQRHAA</sequence>
<dbReference type="NCBIfam" id="NF033547">
    <property type="entry name" value="transpos_IS1595"/>
    <property type="match status" value="1"/>
</dbReference>
<reference evidence="2 3" key="1">
    <citation type="submission" date="2020-08" db="EMBL/GenBank/DDBJ databases">
        <title>Genomic Encyclopedia of Type Strains, Phase IV (KMG-IV): sequencing the most valuable type-strain genomes for metagenomic binning, comparative biology and taxonomic classification.</title>
        <authorList>
            <person name="Goeker M."/>
        </authorList>
    </citation>
    <scope>NUCLEOTIDE SEQUENCE [LARGE SCALE GENOMIC DNA]</scope>
    <source>
        <strain evidence="2 3">DSM 101064</strain>
    </source>
</reference>
<dbReference type="InterPro" id="IPR053164">
    <property type="entry name" value="IS1016-like_transposase"/>
</dbReference>
<feature type="domain" description="ISXO2-like transposase" evidence="1">
    <location>
        <begin position="117"/>
        <end position="264"/>
    </location>
</feature>
<dbReference type="Pfam" id="PF12762">
    <property type="entry name" value="DDE_Tnp_IS1595"/>
    <property type="match status" value="1"/>
</dbReference>
<protein>
    <submittedName>
        <fullName evidence="2">Transposase-like protein</fullName>
    </submittedName>
</protein>
<dbReference type="InterPro" id="IPR024442">
    <property type="entry name" value="Transposase_Zn_ribbon"/>
</dbReference>
<dbReference type="SMART" id="SM01126">
    <property type="entry name" value="DDE_Tnp_IS1595"/>
    <property type="match status" value="1"/>
</dbReference>
<dbReference type="Proteomes" id="UP000535415">
    <property type="component" value="Unassembled WGS sequence"/>
</dbReference>
<proteinExistence type="predicted"/>
<dbReference type="Pfam" id="PF12760">
    <property type="entry name" value="Zn_ribbon_IS1595"/>
    <property type="match status" value="1"/>
</dbReference>
<evidence type="ECO:0000313" key="2">
    <source>
        <dbReference type="EMBL" id="MBB5724071.1"/>
    </source>
</evidence>
<dbReference type="InterPro" id="IPR024445">
    <property type="entry name" value="Tnp_ISXO2-like"/>
</dbReference>
<dbReference type="PANTHER" id="PTHR47163:SF2">
    <property type="entry name" value="SI:DKEY-17M8.2"/>
    <property type="match status" value="1"/>
</dbReference>
<comment type="caution">
    <text evidence="2">The sequence shown here is derived from an EMBL/GenBank/DDBJ whole genome shotgun (WGS) entry which is preliminary data.</text>
</comment>
<dbReference type="PANTHER" id="PTHR47163">
    <property type="entry name" value="DDE_TNP_IS1595 DOMAIN-CONTAINING PROTEIN"/>
    <property type="match status" value="1"/>
</dbReference>
<dbReference type="AlphaFoldDB" id="A0A7W9BP55"/>
<evidence type="ECO:0000313" key="3">
    <source>
        <dbReference type="Proteomes" id="UP000535415"/>
    </source>
</evidence>
<keyword evidence="3" id="KW-1185">Reference proteome</keyword>
<gene>
    <name evidence="2" type="ORF">FHS72_003721</name>
</gene>
<name>A0A7W9BP55_9RHOB</name>